<evidence type="ECO:0000256" key="1">
    <source>
        <dbReference type="ARBA" id="ARBA00022516"/>
    </source>
</evidence>
<protein>
    <recommendedName>
        <fullName evidence="8">Holo-[acyl-carrier-protein] synthase</fullName>
        <shortName evidence="8">Holo-ACP synthase</shortName>
        <ecNumber evidence="8">2.7.8.7</ecNumber>
    </recommendedName>
    <alternativeName>
        <fullName evidence="8">4'-phosphopantetheinyl transferase AcpS</fullName>
    </alternativeName>
</protein>
<feature type="binding site" evidence="8">
    <location>
        <position position="8"/>
    </location>
    <ligand>
        <name>Mg(2+)</name>
        <dbReference type="ChEBI" id="CHEBI:18420"/>
    </ligand>
</feature>
<dbReference type="SUPFAM" id="SSF56214">
    <property type="entry name" value="4'-phosphopantetheinyl transferase"/>
    <property type="match status" value="1"/>
</dbReference>
<evidence type="ECO:0000313" key="10">
    <source>
        <dbReference type="EMBL" id="MBH8596082.1"/>
    </source>
</evidence>
<sequence length="126" mass="13527">MIAGIGTDLIELNRVEKVISRLAKRILTPDEQAALPESPVRRLEYVAGRFAAKEAVSKAMGSGIGKTCSFQDIEVLNNAQGKPVVTVSPRVLQALYGTGAVSIHLSISHSEHYAMAMAVIEIDHNS</sequence>
<reference evidence="10 11" key="1">
    <citation type="submission" date="2020-12" db="EMBL/GenBank/DDBJ databases">
        <title>WGS of Thermoactinomyces spp.</title>
        <authorList>
            <person name="Cheng K."/>
        </authorList>
    </citation>
    <scope>NUCLEOTIDE SEQUENCE [LARGE SCALE GENOMIC DNA]</scope>
    <source>
        <strain evidence="11">CICC 10671\DSM 43846</strain>
    </source>
</reference>
<dbReference type="GO" id="GO:0005737">
    <property type="term" value="C:cytoplasm"/>
    <property type="evidence" value="ECO:0007669"/>
    <property type="project" value="UniProtKB-SubCell"/>
</dbReference>
<proteinExistence type="inferred from homology"/>
<name>A0A8I1DFK3_THEIN</name>
<keyword evidence="2 8" id="KW-0808">Transferase</keyword>
<accession>A0A8I1DFK3</accession>
<keyword evidence="1 8" id="KW-0444">Lipid biosynthesis</keyword>
<keyword evidence="4 8" id="KW-0276">Fatty acid metabolism</keyword>
<keyword evidence="11" id="KW-1185">Reference proteome</keyword>
<keyword evidence="7 8" id="KW-0275">Fatty acid biosynthesis</keyword>
<dbReference type="EC" id="2.7.8.7" evidence="8"/>
<comment type="similarity">
    <text evidence="8">Belongs to the P-Pant transferase superfamily. AcpS family.</text>
</comment>
<evidence type="ECO:0000256" key="2">
    <source>
        <dbReference type="ARBA" id="ARBA00022679"/>
    </source>
</evidence>
<dbReference type="InterPro" id="IPR002582">
    <property type="entry name" value="ACPS"/>
</dbReference>
<keyword evidence="3 8" id="KW-0479">Metal-binding</keyword>
<dbReference type="InterPro" id="IPR008278">
    <property type="entry name" value="4-PPantetheinyl_Trfase_dom"/>
</dbReference>
<keyword evidence="8" id="KW-0963">Cytoplasm</keyword>
<dbReference type="Proteomes" id="UP000633619">
    <property type="component" value="Unassembled WGS sequence"/>
</dbReference>
<evidence type="ECO:0000256" key="8">
    <source>
        <dbReference type="HAMAP-Rule" id="MF_00101"/>
    </source>
</evidence>
<dbReference type="HAMAP" id="MF_00101">
    <property type="entry name" value="AcpS"/>
    <property type="match status" value="1"/>
</dbReference>
<dbReference type="GO" id="GO:0000287">
    <property type="term" value="F:magnesium ion binding"/>
    <property type="evidence" value="ECO:0007669"/>
    <property type="project" value="UniProtKB-UniRule"/>
</dbReference>
<evidence type="ECO:0000256" key="6">
    <source>
        <dbReference type="ARBA" id="ARBA00023098"/>
    </source>
</evidence>
<evidence type="ECO:0000256" key="7">
    <source>
        <dbReference type="ARBA" id="ARBA00023160"/>
    </source>
</evidence>
<feature type="domain" description="4'-phosphopantetheinyl transferase" evidence="9">
    <location>
        <begin position="4"/>
        <end position="116"/>
    </location>
</feature>
<dbReference type="RefSeq" id="WP_181732760.1">
    <property type="nucleotide sequence ID" value="NZ_JACEIR010000011.1"/>
</dbReference>
<dbReference type="Gene3D" id="3.90.470.20">
    <property type="entry name" value="4'-phosphopantetheinyl transferase domain"/>
    <property type="match status" value="1"/>
</dbReference>
<dbReference type="Pfam" id="PF01648">
    <property type="entry name" value="ACPS"/>
    <property type="match status" value="1"/>
</dbReference>
<comment type="function">
    <text evidence="8">Transfers the 4'-phosphopantetheine moiety from coenzyme A to a Ser of acyl-carrier-protein.</text>
</comment>
<evidence type="ECO:0000256" key="4">
    <source>
        <dbReference type="ARBA" id="ARBA00022832"/>
    </source>
</evidence>
<dbReference type="GO" id="GO:0006633">
    <property type="term" value="P:fatty acid biosynthetic process"/>
    <property type="evidence" value="ECO:0007669"/>
    <property type="project" value="UniProtKB-UniRule"/>
</dbReference>
<dbReference type="InterPro" id="IPR037143">
    <property type="entry name" value="4-PPantetheinyl_Trfase_dom_sf"/>
</dbReference>
<keyword evidence="5 8" id="KW-0460">Magnesium</keyword>
<comment type="catalytic activity">
    <reaction evidence="8">
        <text>apo-[ACP] + CoA = holo-[ACP] + adenosine 3',5'-bisphosphate + H(+)</text>
        <dbReference type="Rhea" id="RHEA:12068"/>
        <dbReference type="Rhea" id="RHEA-COMP:9685"/>
        <dbReference type="Rhea" id="RHEA-COMP:9690"/>
        <dbReference type="ChEBI" id="CHEBI:15378"/>
        <dbReference type="ChEBI" id="CHEBI:29999"/>
        <dbReference type="ChEBI" id="CHEBI:57287"/>
        <dbReference type="ChEBI" id="CHEBI:58343"/>
        <dbReference type="ChEBI" id="CHEBI:64479"/>
        <dbReference type="EC" id="2.7.8.7"/>
    </reaction>
</comment>
<feature type="binding site" evidence="8">
    <location>
        <position position="54"/>
    </location>
    <ligand>
        <name>Mg(2+)</name>
        <dbReference type="ChEBI" id="CHEBI:18420"/>
    </ligand>
</feature>
<dbReference type="NCBIfam" id="TIGR00556">
    <property type="entry name" value="pantethn_trn"/>
    <property type="match status" value="1"/>
</dbReference>
<gene>
    <name evidence="8" type="primary">acpS</name>
    <name evidence="10" type="ORF">I8U20_12220</name>
</gene>
<evidence type="ECO:0000313" key="11">
    <source>
        <dbReference type="Proteomes" id="UP000633619"/>
    </source>
</evidence>
<keyword evidence="6 8" id="KW-0443">Lipid metabolism</keyword>
<organism evidence="10 11">
    <name type="scientific">Thermoactinomyces intermedius</name>
    <dbReference type="NCBI Taxonomy" id="2024"/>
    <lineage>
        <taxon>Bacteria</taxon>
        <taxon>Bacillati</taxon>
        <taxon>Bacillota</taxon>
        <taxon>Bacilli</taxon>
        <taxon>Bacillales</taxon>
        <taxon>Thermoactinomycetaceae</taxon>
        <taxon>Thermoactinomyces</taxon>
    </lineage>
</organism>
<evidence type="ECO:0000256" key="3">
    <source>
        <dbReference type="ARBA" id="ARBA00022723"/>
    </source>
</evidence>
<dbReference type="NCBIfam" id="TIGR00516">
    <property type="entry name" value="acpS"/>
    <property type="match status" value="1"/>
</dbReference>
<evidence type="ECO:0000256" key="5">
    <source>
        <dbReference type="ARBA" id="ARBA00022842"/>
    </source>
</evidence>
<comment type="cofactor">
    <cofactor evidence="8">
        <name>Mg(2+)</name>
        <dbReference type="ChEBI" id="CHEBI:18420"/>
    </cofactor>
</comment>
<comment type="subcellular location">
    <subcellularLocation>
        <location evidence="8">Cytoplasm</location>
    </subcellularLocation>
</comment>
<comment type="caution">
    <text evidence="10">The sequence shown here is derived from an EMBL/GenBank/DDBJ whole genome shotgun (WGS) entry which is preliminary data.</text>
</comment>
<evidence type="ECO:0000259" key="9">
    <source>
        <dbReference type="Pfam" id="PF01648"/>
    </source>
</evidence>
<dbReference type="InterPro" id="IPR004568">
    <property type="entry name" value="Ppantetheine-prot_Trfase_dom"/>
</dbReference>
<dbReference type="GO" id="GO:0008897">
    <property type="term" value="F:holo-[acyl-carrier-protein] synthase activity"/>
    <property type="evidence" value="ECO:0007669"/>
    <property type="project" value="UniProtKB-UniRule"/>
</dbReference>
<dbReference type="EMBL" id="JAECVW010000009">
    <property type="protein sequence ID" value="MBH8596082.1"/>
    <property type="molecule type" value="Genomic_DNA"/>
</dbReference>
<dbReference type="AlphaFoldDB" id="A0A8I1DFK3"/>